<comment type="caution">
    <text evidence="5">The sequence shown here is derived from an EMBL/GenBank/DDBJ whole genome shotgun (WGS) entry which is preliminary data.</text>
</comment>
<feature type="compositionally biased region" description="Pro residues" evidence="4">
    <location>
        <begin position="40"/>
        <end position="55"/>
    </location>
</feature>
<keyword evidence="2" id="KW-0677">Repeat</keyword>
<dbReference type="GO" id="GO:0005886">
    <property type="term" value="C:plasma membrane"/>
    <property type="evidence" value="ECO:0007669"/>
    <property type="project" value="TreeGrafter"/>
</dbReference>
<keyword evidence="3" id="KW-0041">Annexin</keyword>
<dbReference type="GO" id="GO:0005509">
    <property type="term" value="F:calcium ion binding"/>
    <property type="evidence" value="ECO:0007669"/>
    <property type="project" value="InterPro"/>
</dbReference>
<dbReference type="PRINTS" id="PR00196">
    <property type="entry name" value="ANNEXIN"/>
</dbReference>
<feature type="compositionally biased region" description="Pro residues" evidence="4">
    <location>
        <begin position="134"/>
        <end position="152"/>
    </location>
</feature>
<evidence type="ECO:0000256" key="1">
    <source>
        <dbReference type="ARBA" id="ARBA00007831"/>
    </source>
</evidence>
<dbReference type="OrthoDB" id="37886at2759"/>
<dbReference type="PANTHER" id="PTHR10502">
    <property type="entry name" value="ANNEXIN"/>
    <property type="match status" value="1"/>
</dbReference>
<feature type="compositionally biased region" description="Pro residues" evidence="4">
    <location>
        <begin position="173"/>
        <end position="184"/>
    </location>
</feature>
<evidence type="ECO:0008006" key="7">
    <source>
        <dbReference type="Google" id="ProtNLM"/>
    </source>
</evidence>
<dbReference type="Pfam" id="PF00191">
    <property type="entry name" value="Annexin"/>
    <property type="match status" value="3"/>
</dbReference>
<dbReference type="AlphaFoldDB" id="A0A9P6EFT0"/>
<feature type="region of interest" description="Disordered" evidence="4">
    <location>
        <begin position="173"/>
        <end position="205"/>
    </location>
</feature>
<protein>
    <recommendedName>
        <fullName evidence="7">Annexin</fullName>
    </recommendedName>
</protein>
<dbReference type="SMART" id="SM00335">
    <property type="entry name" value="ANX"/>
    <property type="match status" value="3"/>
</dbReference>
<evidence type="ECO:0000256" key="3">
    <source>
        <dbReference type="ARBA" id="ARBA00023216"/>
    </source>
</evidence>
<feature type="compositionally biased region" description="Pro residues" evidence="4">
    <location>
        <begin position="86"/>
        <end position="97"/>
    </location>
</feature>
<dbReference type="InterPro" id="IPR037104">
    <property type="entry name" value="Annexin_sf"/>
</dbReference>
<dbReference type="PROSITE" id="PS51897">
    <property type="entry name" value="ANNEXIN_2"/>
    <property type="match status" value="2"/>
</dbReference>
<dbReference type="PANTHER" id="PTHR10502:SF102">
    <property type="entry name" value="ANNEXIN B11"/>
    <property type="match status" value="1"/>
</dbReference>
<dbReference type="GO" id="GO:0005634">
    <property type="term" value="C:nucleus"/>
    <property type="evidence" value="ECO:0007669"/>
    <property type="project" value="TreeGrafter"/>
</dbReference>
<feature type="region of interest" description="Disordered" evidence="4">
    <location>
        <begin position="84"/>
        <end position="152"/>
    </location>
</feature>
<dbReference type="Gene3D" id="1.10.220.10">
    <property type="entry name" value="Annexin"/>
    <property type="match status" value="3"/>
</dbReference>
<dbReference type="InterPro" id="IPR018502">
    <property type="entry name" value="Annexin_repeat"/>
</dbReference>
<dbReference type="InterPro" id="IPR001464">
    <property type="entry name" value="Annexin"/>
</dbReference>
<dbReference type="SUPFAM" id="SSF47874">
    <property type="entry name" value="Annexin"/>
    <property type="match status" value="1"/>
</dbReference>
<evidence type="ECO:0000313" key="5">
    <source>
        <dbReference type="EMBL" id="KAF9528103.1"/>
    </source>
</evidence>
<dbReference type="Proteomes" id="UP000807306">
    <property type="component" value="Unassembled WGS sequence"/>
</dbReference>
<dbReference type="GO" id="GO:0005544">
    <property type="term" value="F:calcium-dependent phospholipid binding"/>
    <property type="evidence" value="ECO:0007669"/>
    <property type="project" value="InterPro"/>
</dbReference>
<evidence type="ECO:0000256" key="2">
    <source>
        <dbReference type="ARBA" id="ARBA00022737"/>
    </source>
</evidence>
<keyword evidence="6" id="KW-1185">Reference proteome</keyword>
<proteinExistence type="inferred from homology"/>
<sequence length="551" mass="58561">MSSEPTDRNTAQPAAGYPAPTGSPAPGAHPPAGFQAPGAPGQPPYPPAGYPPPLGAYPGYPGYYPPPPPQGYYPPYGGYPAYGYPGYPPPPGPPGAPGTPSADPHAQTAAPGLSGSSAAPPPAHPGQPTAPTGAYPPPSGPPPPGAYPPPPTGHPAYGSPYYPPPPMPGSVPGFPAGPPGPAPGGYPGYPGHQATPGFAPPPPGHSHDPLVYLGVAIPDPSAHAAAVGVEKVKGYDPARDYALVASLTRENTTLNDTRLLPLAKRFIELTPFEMDALRDYAIGKNGVPLADRIDTWGLGYYCTILRGLTLGPLGYDVELINKALAGFGTNETILMELLLCRPGHEIRWLKTGYKLRYGRDLVDAVKSDLSGKLERLYIMALNAQKPTDYPGVMPDQTKVAQDVEILATAAKKRDEGPFFEVLVNRSDGHLASVITAYATRYKSLSKIIKKTFSGNIEAALLFIVHGVKAKRDGQGIWRDAKLMEKSMAGLGTKDQQLVYRILRAHWSHARMKAIKEAYQRRYNKTLDHRVKGETSGPYRDALLAILREADK</sequence>
<organism evidence="5 6">
    <name type="scientific">Crepidotus variabilis</name>
    <dbReference type="NCBI Taxonomy" id="179855"/>
    <lineage>
        <taxon>Eukaryota</taxon>
        <taxon>Fungi</taxon>
        <taxon>Dikarya</taxon>
        <taxon>Basidiomycota</taxon>
        <taxon>Agaricomycotina</taxon>
        <taxon>Agaricomycetes</taxon>
        <taxon>Agaricomycetidae</taxon>
        <taxon>Agaricales</taxon>
        <taxon>Agaricineae</taxon>
        <taxon>Crepidotaceae</taxon>
        <taxon>Crepidotus</taxon>
    </lineage>
</organism>
<comment type="similarity">
    <text evidence="1">Belongs to the annexin family.</text>
</comment>
<gene>
    <name evidence="5" type="ORF">CPB83DRAFT_356481</name>
</gene>
<accession>A0A9P6EFT0</accession>
<dbReference type="GO" id="GO:0001786">
    <property type="term" value="F:phosphatidylserine binding"/>
    <property type="evidence" value="ECO:0007669"/>
    <property type="project" value="TreeGrafter"/>
</dbReference>
<feature type="region of interest" description="Disordered" evidence="4">
    <location>
        <begin position="1"/>
        <end position="61"/>
    </location>
</feature>
<feature type="compositionally biased region" description="Polar residues" evidence="4">
    <location>
        <begin position="1"/>
        <end position="12"/>
    </location>
</feature>
<evidence type="ECO:0000256" key="4">
    <source>
        <dbReference type="SAM" id="MobiDB-lite"/>
    </source>
</evidence>
<dbReference type="GO" id="GO:0012506">
    <property type="term" value="C:vesicle membrane"/>
    <property type="evidence" value="ECO:0007669"/>
    <property type="project" value="TreeGrafter"/>
</dbReference>
<feature type="compositionally biased region" description="Low complexity" evidence="4">
    <location>
        <begin position="108"/>
        <end position="118"/>
    </location>
</feature>
<dbReference type="GO" id="GO:0005737">
    <property type="term" value="C:cytoplasm"/>
    <property type="evidence" value="ECO:0007669"/>
    <property type="project" value="TreeGrafter"/>
</dbReference>
<feature type="compositionally biased region" description="Low complexity" evidence="4">
    <location>
        <begin position="30"/>
        <end position="39"/>
    </location>
</feature>
<reference evidence="5" key="1">
    <citation type="submission" date="2020-11" db="EMBL/GenBank/DDBJ databases">
        <authorList>
            <consortium name="DOE Joint Genome Institute"/>
            <person name="Ahrendt S."/>
            <person name="Riley R."/>
            <person name="Andreopoulos W."/>
            <person name="Labutti K."/>
            <person name="Pangilinan J."/>
            <person name="Ruiz-Duenas F.J."/>
            <person name="Barrasa J.M."/>
            <person name="Sanchez-Garcia M."/>
            <person name="Camarero S."/>
            <person name="Miyauchi S."/>
            <person name="Serrano A."/>
            <person name="Linde D."/>
            <person name="Babiker R."/>
            <person name="Drula E."/>
            <person name="Ayuso-Fernandez I."/>
            <person name="Pacheco R."/>
            <person name="Padilla G."/>
            <person name="Ferreira P."/>
            <person name="Barriuso J."/>
            <person name="Kellner H."/>
            <person name="Castanera R."/>
            <person name="Alfaro M."/>
            <person name="Ramirez L."/>
            <person name="Pisabarro A.G."/>
            <person name="Kuo A."/>
            <person name="Tritt A."/>
            <person name="Lipzen A."/>
            <person name="He G."/>
            <person name="Yan M."/>
            <person name="Ng V."/>
            <person name="Cullen D."/>
            <person name="Martin F."/>
            <person name="Rosso M.-N."/>
            <person name="Henrissat B."/>
            <person name="Hibbett D."/>
            <person name="Martinez A.T."/>
            <person name="Grigoriev I.V."/>
        </authorList>
    </citation>
    <scope>NUCLEOTIDE SEQUENCE</scope>
    <source>
        <strain evidence="5">CBS 506.95</strain>
    </source>
</reference>
<name>A0A9P6EFT0_9AGAR</name>
<evidence type="ECO:0000313" key="6">
    <source>
        <dbReference type="Proteomes" id="UP000807306"/>
    </source>
</evidence>
<dbReference type="EMBL" id="MU157855">
    <property type="protein sequence ID" value="KAF9528103.1"/>
    <property type="molecule type" value="Genomic_DNA"/>
</dbReference>